<dbReference type="PANTHER" id="PTHR22803">
    <property type="entry name" value="MANNOSE, PHOSPHOLIPASE, LECTIN RECEPTOR RELATED"/>
    <property type="match status" value="1"/>
</dbReference>
<organism evidence="3 4">
    <name type="scientific">Elysia marginata</name>
    <dbReference type="NCBI Taxonomy" id="1093978"/>
    <lineage>
        <taxon>Eukaryota</taxon>
        <taxon>Metazoa</taxon>
        <taxon>Spiralia</taxon>
        <taxon>Lophotrochozoa</taxon>
        <taxon>Mollusca</taxon>
        <taxon>Gastropoda</taxon>
        <taxon>Heterobranchia</taxon>
        <taxon>Euthyneura</taxon>
        <taxon>Panpulmonata</taxon>
        <taxon>Sacoglossa</taxon>
        <taxon>Placobranchoidea</taxon>
        <taxon>Plakobranchidae</taxon>
        <taxon>Elysia</taxon>
    </lineage>
</organism>
<gene>
    <name evidence="3" type="ORF">ElyMa_005722700</name>
</gene>
<feature type="compositionally biased region" description="Basic and acidic residues" evidence="1">
    <location>
        <begin position="248"/>
        <end position="267"/>
    </location>
</feature>
<dbReference type="SMART" id="SM00034">
    <property type="entry name" value="CLECT"/>
    <property type="match status" value="1"/>
</dbReference>
<dbReference type="Proteomes" id="UP000762676">
    <property type="component" value="Unassembled WGS sequence"/>
</dbReference>
<dbReference type="CDD" id="cd00037">
    <property type="entry name" value="CLECT"/>
    <property type="match status" value="1"/>
</dbReference>
<dbReference type="InterPro" id="IPR016187">
    <property type="entry name" value="CTDL_fold"/>
</dbReference>
<dbReference type="InterPro" id="IPR001304">
    <property type="entry name" value="C-type_lectin-like"/>
</dbReference>
<feature type="domain" description="C-type lectin" evidence="2">
    <location>
        <begin position="20"/>
        <end position="130"/>
    </location>
</feature>
<reference evidence="3 4" key="1">
    <citation type="journal article" date="2021" name="Elife">
        <title>Chloroplast acquisition without the gene transfer in kleptoplastic sea slugs, Plakobranchus ocellatus.</title>
        <authorList>
            <person name="Maeda T."/>
            <person name="Takahashi S."/>
            <person name="Yoshida T."/>
            <person name="Shimamura S."/>
            <person name="Takaki Y."/>
            <person name="Nagai Y."/>
            <person name="Toyoda A."/>
            <person name="Suzuki Y."/>
            <person name="Arimoto A."/>
            <person name="Ishii H."/>
            <person name="Satoh N."/>
            <person name="Nishiyama T."/>
            <person name="Hasebe M."/>
            <person name="Maruyama T."/>
            <person name="Minagawa J."/>
            <person name="Obokata J."/>
            <person name="Shigenobu S."/>
        </authorList>
    </citation>
    <scope>NUCLEOTIDE SEQUENCE [LARGE SCALE GENOMIC DNA]</scope>
</reference>
<dbReference type="InterPro" id="IPR050111">
    <property type="entry name" value="C-type_lectin/snaclec_domain"/>
</dbReference>
<evidence type="ECO:0000259" key="2">
    <source>
        <dbReference type="PROSITE" id="PS50041"/>
    </source>
</evidence>
<proteinExistence type="predicted"/>
<name>A0AAV4FJN4_9GAST</name>
<protein>
    <submittedName>
        <fullName evidence="3">Versican core protein</fullName>
    </submittedName>
</protein>
<evidence type="ECO:0000256" key="1">
    <source>
        <dbReference type="SAM" id="MobiDB-lite"/>
    </source>
</evidence>
<evidence type="ECO:0000313" key="3">
    <source>
        <dbReference type="EMBL" id="GFR73149.1"/>
    </source>
</evidence>
<dbReference type="AlphaFoldDB" id="A0AAV4FJN4"/>
<feature type="region of interest" description="Disordered" evidence="1">
    <location>
        <begin position="243"/>
        <end position="267"/>
    </location>
</feature>
<sequence length="267" mass="30208">MPIQYICQRQGTPIGTTIIWKGRCYELITNSKKTYNEASNVCRSYGGALASVTSWEVEYSIGGVLRDLQHYQDIWIGLNDKNTEGYYVWEDGSSYDYSHWAANQGPSNSFPDSEDCVAMDFTGEWHDYRCYQWGFMFARNIPPRLGFVCQYEAHHYRQPMPQLFKVPTTESAAYGETQNTRSETVKIYFLEPSKNPQGVTTEIVQNAIDVSQFETTRVLKGKTTGFPKVDTTAVPITGTTVVPEGETTEAHKNETTGQDRAHTTETP</sequence>
<keyword evidence="4" id="KW-1185">Reference proteome</keyword>
<dbReference type="Gene3D" id="3.10.100.10">
    <property type="entry name" value="Mannose-Binding Protein A, subunit A"/>
    <property type="match status" value="1"/>
</dbReference>
<comment type="caution">
    <text evidence="3">The sequence shown here is derived from an EMBL/GenBank/DDBJ whole genome shotgun (WGS) entry which is preliminary data.</text>
</comment>
<dbReference type="EMBL" id="BMAT01011459">
    <property type="protein sequence ID" value="GFR73149.1"/>
    <property type="molecule type" value="Genomic_DNA"/>
</dbReference>
<dbReference type="PROSITE" id="PS50041">
    <property type="entry name" value="C_TYPE_LECTIN_2"/>
    <property type="match status" value="1"/>
</dbReference>
<dbReference type="InterPro" id="IPR016186">
    <property type="entry name" value="C-type_lectin-like/link_sf"/>
</dbReference>
<dbReference type="SUPFAM" id="SSF56436">
    <property type="entry name" value="C-type lectin-like"/>
    <property type="match status" value="1"/>
</dbReference>
<dbReference type="Pfam" id="PF00059">
    <property type="entry name" value="Lectin_C"/>
    <property type="match status" value="1"/>
</dbReference>
<accession>A0AAV4FJN4</accession>
<evidence type="ECO:0000313" key="4">
    <source>
        <dbReference type="Proteomes" id="UP000762676"/>
    </source>
</evidence>